<dbReference type="Pfam" id="PF24377">
    <property type="entry name" value="DUF7533"/>
    <property type="match status" value="1"/>
</dbReference>
<comment type="caution">
    <text evidence="2">The sequence shown here is derived from an EMBL/GenBank/DDBJ whole genome shotgun (WGS) entry which is preliminary data.</text>
</comment>
<reference evidence="2 3" key="1">
    <citation type="journal article" date="2019" name="Int. J. Syst. Evol. Microbiol.">
        <title>The Global Catalogue of Microorganisms (GCM) 10K type strain sequencing project: providing services to taxonomists for standard genome sequencing and annotation.</title>
        <authorList>
            <consortium name="The Broad Institute Genomics Platform"/>
            <consortium name="The Broad Institute Genome Sequencing Center for Infectious Disease"/>
            <person name="Wu L."/>
            <person name="Ma J."/>
        </authorList>
    </citation>
    <scope>NUCLEOTIDE SEQUENCE [LARGE SCALE GENOMIC DNA]</scope>
    <source>
        <strain evidence="2 3">CGMCC 1.10594</strain>
    </source>
</reference>
<dbReference type="EMBL" id="JBHUDL010000003">
    <property type="protein sequence ID" value="MFD1632184.1"/>
    <property type="molecule type" value="Genomic_DNA"/>
</dbReference>
<dbReference type="Proteomes" id="UP001597075">
    <property type="component" value="Unassembled WGS sequence"/>
</dbReference>
<organism evidence="2 3">
    <name type="scientific">Haloplanus ruber</name>
    <dbReference type="NCBI Taxonomy" id="869892"/>
    <lineage>
        <taxon>Archaea</taxon>
        <taxon>Methanobacteriati</taxon>
        <taxon>Methanobacteriota</taxon>
        <taxon>Stenosarchaea group</taxon>
        <taxon>Halobacteria</taxon>
        <taxon>Halobacteriales</taxon>
        <taxon>Haloferacaceae</taxon>
        <taxon>Haloplanus</taxon>
    </lineage>
</organism>
<keyword evidence="3" id="KW-1185">Reference proteome</keyword>
<name>A0ABD6CTN1_9EURY</name>
<evidence type="ECO:0000313" key="2">
    <source>
        <dbReference type="EMBL" id="MFD1632184.1"/>
    </source>
</evidence>
<dbReference type="RefSeq" id="WP_256406983.1">
    <property type="nucleotide sequence ID" value="NZ_CP187151.1"/>
</dbReference>
<evidence type="ECO:0000313" key="3">
    <source>
        <dbReference type="Proteomes" id="UP001597075"/>
    </source>
</evidence>
<proteinExistence type="predicted"/>
<keyword evidence="1" id="KW-1133">Transmembrane helix</keyword>
<evidence type="ECO:0000256" key="1">
    <source>
        <dbReference type="SAM" id="Phobius"/>
    </source>
</evidence>
<protein>
    <submittedName>
        <fullName evidence="2">Uncharacterized protein</fullName>
    </submittedName>
</protein>
<dbReference type="AlphaFoldDB" id="A0ABD6CTN1"/>
<sequence length="85" mass="8647">MRLGILDTLGLAATVIFALPVGLYGVETALAGRPVLGGGLLVVAALMIFLPQRLTTPADLPAAIVGRVIGGAVKEPDPDTDPDDE</sequence>
<keyword evidence="1" id="KW-0812">Transmembrane</keyword>
<gene>
    <name evidence="2" type="ORF">ACFSBJ_00270</name>
</gene>
<feature type="transmembrane region" description="Helical" evidence="1">
    <location>
        <begin position="34"/>
        <end position="50"/>
    </location>
</feature>
<keyword evidence="1" id="KW-0472">Membrane</keyword>
<accession>A0ABD6CTN1</accession>
<dbReference type="InterPro" id="IPR055955">
    <property type="entry name" value="DUF7533"/>
</dbReference>